<protein>
    <submittedName>
        <fullName evidence="8">Uncharacterized protein</fullName>
    </submittedName>
</protein>
<keyword evidence="9" id="KW-1185">Reference proteome</keyword>
<evidence type="ECO:0000256" key="2">
    <source>
        <dbReference type="ARBA" id="ARBA00022759"/>
    </source>
</evidence>
<feature type="signal peptide" evidence="7">
    <location>
        <begin position="1"/>
        <end position="19"/>
    </location>
</feature>
<dbReference type="Gene3D" id="3.10.450.30">
    <property type="entry name" value="Microbial ribonucleases"/>
    <property type="match status" value="2"/>
</dbReference>
<feature type="compositionally biased region" description="Basic and acidic residues" evidence="6">
    <location>
        <begin position="152"/>
        <end position="173"/>
    </location>
</feature>
<keyword evidence="1" id="KW-0540">Nuclease</keyword>
<keyword evidence="2" id="KW-0255">Endonuclease</keyword>
<dbReference type="EMBL" id="JAVDPF010000006">
    <property type="protein sequence ID" value="KAL1882535.1"/>
    <property type="molecule type" value="Genomic_DNA"/>
</dbReference>
<evidence type="ECO:0000313" key="9">
    <source>
        <dbReference type="Proteomes" id="UP001583193"/>
    </source>
</evidence>
<accession>A0ABR3Y2M4</accession>
<dbReference type="PANTHER" id="PTHR42104:SF2">
    <property type="entry name" value="GUANYL-SPECIFIC RIBONUCLEASE, PUTATIVE (AFU_ORTHOLOGUE AFUA_4G01200)-RELATED"/>
    <property type="match status" value="1"/>
</dbReference>
<evidence type="ECO:0000256" key="4">
    <source>
        <dbReference type="ARBA" id="ARBA00023157"/>
    </source>
</evidence>
<evidence type="ECO:0000256" key="1">
    <source>
        <dbReference type="ARBA" id="ARBA00022722"/>
    </source>
</evidence>
<dbReference type="InterPro" id="IPR016191">
    <property type="entry name" value="Ribonuclease/ribotoxin"/>
</dbReference>
<dbReference type="InterPro" id="IPR000026">
    <property type="entry name" value="N1-like"/>
</dbReference>
<keyword evidence="5" id="KW-0456">Lyase</keyword>
<feature type="compositionally biased region" description="Acidic residues" evidence="6">
    <location>
        <begin position="174"/>
        <end position="189"/>
    </location>
</feature>
<name>A0ABR3Y2M4_9EURO</name>
<keyword evidence="3" id="KW-0378">Hydrolase</keyword>
<feature type="region of interest" description="Disordered" evidence="6">
    <location>
        <begin position="152"/>
        <end position="225"/>
    </location>
</feature>
<feature type="compositionally biased region" description="Polar residues" evidence="6">
    <location>
        <begin position="196"/>
        <end position="205"/>
    </location>
</feature>
<organism evidence="8 9">
    <name type="scientific">Paecilomyces lecythidis</name>
    <dbReference type="NCBI Taxonomy" id="3004212"/>
    <lineage>
        <taxon>Eukaryota</taxon>
        <taxon>Fungi</taxon>
        <taxon>Dikarya</taxon>
        <taxon>Ascomycota</taxon>
        <taxon>Pezizomycotina</taxon>
        <taxon>Eurotiomycetes</taxon>
        <taxon>Eurotiomycetidae</taxon>
        <taxon>Eurotiales</taxon>
        <taxon>Thermoascaceae</taxon>
        <taxon>Paecilomyces</taxon>
    </lineage>
</organism>
<sequence>MLFDMKSVVLYGLMAAVSASPIPGSSKATDTLAKRAKLGDFLCPDGATIQRDDIRIALSECRSHDDRTVAGSYPKYFGNLNGNQKVFPLIPDGTDLREFPIIQGEAYTTGNPGAYRVVTDYKDNRGDFRGVMVHTGPTVGGAYQACTLVTNTKRDDNDDKDKDDKKKNKGDKDGEGDDGDDSSDSADEELAVRDTSAASSGSETNELAARAKKKKIGSATCPDGTTLAKDDVGSAWKQLKDNANGAYGKYPENFGNMSGNSQVYPGVTKQLRSFPIIPGGTFEGNQSPGKYRVVGGADNKFQGVMIEGAGGTFQQCTVNDD</sequence>
<evidence type="ECO:0000256" key="3">
    <source>
        <dbReference type="ARBA" id="ARBA00022801"/>
    </source>
</evidence>
<feature type="chain" id="PRO_5045440025" evidence="7">
    <location>
        <begin position="20"/>
        <end position="321"/>
    </location>
</feature>
<dbReference type="Pfam" id="PF00545">
    <property type="entry name" value="Ribonuclease"/>
    <property type="match status" value="2"/>
</dbReference>
<gene>
    <name evidence="8" type="ORF">Plec18167_002951</name>
</gene>
<keyword evidence="4" id="KW-1015">Disulfide bond</keyword>
<evidence type="ECO:0000256" key="5">
    <source>
        <dbReference type="ARBA" id="ARBA00023239"/>
    </source>
</evidence>
<proteinExistence type="predicted"/>
<evidence type="ECO:0000313" key="8">
    <source>
        <dbReference type="EMBL" id="KAL1882535.1"/>
    </source>
</evidence>
<comment type="caution">
    <text evidence="8">The sequence shown here is derived from an EMBL/GenBank/DDBJ whole genome shotgun (WGS) entry which is preliminary data.</text>
</comment>
<dbReference type="PANTHER" id="PTHR42104">
    <property type="entry name" value="EXTRACELLULAR GUANYL-SPECIFIC RIBONUCLEASE RNTA (AFU_ORTHOLOGUE AFUA_4G03230)"/>
    <property type="match status" value="1"/>
</dbReference>
<evidence type="ECO:0000256" key="7">
    <source>
        <dbReference type="SAM" id="SignalP"/>
    </source>
</evidence>
<dbReference type="SUPFAM" id="SSF53933">
    <property type="entry name" value="Microbial ribonucleases"/>
    <property type="match status" value="2"/>
</dbReference>
<keyword evidence="7" id="KW-0732">Signal</keyword>
<reference evidence="8 9" key="1">
    <citation type="journal article" date="2024" name="IMA Fungus">
        <title>IMA Genome - F19 : A genome assembly and annotation guide to empower mycologists, including annotated draft genome sequences of Ceratocystis pirilliformis, Diaporthe australafricana, Fusarium ophioides, Paecilomyces lecythidis, and Sporothrix stenoceras.</title>
        <authorList>
            <person name="Aylward J."/>
            <person name="Wilson A.M."/>
            <person name="Visagie C.M."/>
            <person name="Spraker J."/>
            <person name="Barnes I."/>
            <person name="Buitendag C."/>
            <person name="Ceriani C."/>
            <person name="Del Mar Angel L."/>
            <person name="du Plessis D."/>
            <person name="Fuchs T."/>
            <person name="Gasser K."/>
            <person name="Kramer D."/>
            <person name="Li W."/>
            <person name="Munsamy K."/>
            <person name="Piso A."/>
            <person name="Price J.L."/>
            <person name="Sonnekus B."/>
            <person name="Thomas C."/>
            <person name="van der Nest A."/>
            <person name="van Dijk A."/>
            <person name="van Heerden A."/>
            <person name="van Vuuren N."/>
            <person name="Yilmaz N."/>
            <person name="Duong T.A."/>
            <person name="van der Merwe N.A."/>
            <person name="Wingfield M.J."/>
            <person name="Wingfield B.D."/>
        </authorList>
    </citation>
    <scope>NUCLEOTIDE SEQUENCE [LARGE SCALE GENOMIC DNA]</scope>
    <source>
        <strain evidence="8 9">CMW 18167</strain>
    </source>
</reference>
<dbReference type="Proteomes" id="UP001583193">
    <property type="component" value="Unassembled WGS sequence"/>
</dbReference>
<evidence type="ECO:0000256" key="6">
    <source>
        <dbReference type="SAM" id="MobiDB-lite"/>
    </source>
</evidence>